<keyword evidence="5" id="KW-0611">Plant defense</keyword>
<evidence type="ECO:0000259" key="7">
    <source>
        <dbReference type="Pfam" id="PF00931"/>
    </source>
</evidence>
<feature type="region of interest" description="Disordered" evidence="6">
    <location>
        <begin position="121"/>
        <end position="141"/>
    </location>
</feature>
<dbReference type="Gene3D" id="1.10.10.10">
    <property type="entry name" value="Winged helix-like DNA-binding domain superfamily/Winged helix DNA-binding domain"/>
    <property type="match status" value="1"/>
</dbReference>
<dbReference type="InterPro" id="IPR042197">
    <property type="entry name" value="Apaf_helical"/>
</dbReference>
<dbReference type="Gene3D" id="3.80.10.10">
    <property type="entry name" value="Ribonuclease Inhibitor"/>
    <property type="match status" value="2"/>
</dbReference>
<dbReference type="InterPro" id="IPR055414">
    <property type="entry name" value="LRR_R13L4/SHOC2-like"/>
</dbReference>
<feature type="compositionally biased region" description="Polar residues" evidence="6">
    <location>
        <begin position="126"/>
        <end position="136"/>
    </location>
</feature>
<keyword evidence="11" id="KW-1185">Reference proteome</keyword>
<dbReference type="PANTHER" id="PTHR23155">
    <property type="entry name" value="DISEASE RESISTANCE PROTEIN RP"/>
    <property type="match status" value="1"/>
</dbReference>
<dbReference type="Pfam" id="PF00931">
    <property type="entry name" value="NB-ARC"/>
    <property type="match status" value="1"/>
</dbReference>
<sequence length="1010" mass="115772">MEVKPVVAVVTQKLTDTLNDESVADNKVMIHQLKGVIKSLKKLQSFSEEKGDSDASQRATDHLRVLYEVEDEVEKFTFRFAQQRKKFGFLMKITFFFNNLNSCRRLKRKIKKIQTQIPASPRDVSVRTNSSLSQQNSVTTVSDDIDTTGEEYQNDDEDDFSYETHPLTQKSSSHVWVISEIPSSPSPKRGLLTRSFTMIPHLEKIQISSSFSNQEEELGIFGLDDDIKSLVKWVTQQHERNVSRFIDGINIPVKKQSRKNEIFVPIVGKLGSGKTTLARAVYRNRKIKDHFELHDWVSVTEEYTADRILHSVSKKVGLVNENGNQNQSLLDHLKGKKYLIVIDCVGSRGVVEDLIEAFPDENNGSKVIFTSREVWRNREMNINPHILQPLNAKESWSLFLKKAGKEKEADQNQIHPMTRGRILNICRGLSLNIVLIAKLLSTKSIARWSSVIVLNQYSDDDVLSLCYNDLHIQKKLCLLYLSLFPKDYDIPVRRLLRLWLAEGFVKKRFVKKGSEEISPEDLVQEYFDNLVDRSMIEITKFRSDNSPRHCRLVSVFHDYLLPKAQDISLFYIHRNSESLEDAANPFGVRRMVHHMTTTGAAAATTRRAHSEEEDATLSSSPSSLSCFFPSCRENIDASDLQQSQPHSSTFDPSLLRSYVSFNFQRKDMPEREVGILLGRIINSRFGLLRVLDLEGVCKPNLPEKLGQLCHLRYLGLRWTFLESLPESVGDLTYLETLDVKHTCVDTLPDSIWKLKHLRHLNLNNIRLAMPPSSSSSLLTLWGLVLDEKISVNEGLGKLLDLKELGIKFNLSKSQGVLLEWIAKLKNLQSLRLISVDDMGRPSRLDLKPLRDLEKLSHLNLYGNLERLPAPIEFPPTVRVLTLSVSRLDNDPMETLEQLPSLMVLRLLGDSYIGKRMVCHGGGFKKLEVLKLWKLNDLEELDVEEEAMERLKELDIRRCHNLNDIPCRLLQKQRCLEELILTDMPDDFVERIKKRKSKDTSMTINPWKLAP</sequence>
<comment type="caution">
    <text evidence="10">The sequence shown here is derived from an EMBL/GenBank/DDBJ whole genome shotgun (WGS) entry which is preliminary data.</text>
</comment>
<dbReference type="InterPro" id="IPR032675">
    <property type="entry name" value="LRR_dom_sf"/>
</dbReference>
<dbReference type="Proteomes" id="UP001157418">
    <property type="component" value="Unassembled WGS sequence"/>
</dbReference>
<feature type="domain" description="NB-ARC" evidence="7">
    <location>
        <begin position="259"/>
        <end position="407"/>
    </location>
</feature>
<feature type="domain" description="Disease resistance protein winged helix" evidence="8">
    <location>
        <begin position="483"/>
        <end position="558"/>
    </location>
</feature>
<evidence type="ECO:0000313" key="10">
    <source>
        <dbReference type="EMBL" id="CAH1446246.1"/>
    </source>
</evidence>
<dbReference type="PRINTS" id="PR00364">
    <property type="entry name" value="DISEASERSIST"/>
</dbReference>
<evidence type="ECO:0000256" key="2">
    <source>
        <dbReference type="ARBA" id="ARBA00022614"/>
    </source>
</evidence>
<evidence type="ECO:0000256" key="6">
    <source>
        <dbReference type="SAM" id="MobiDB-lite"/>
    </source>
</evidence>
<dbReference type="SUPFAM" id="SSF52540">
    <property type="entry name" value="P-loop containing nucleoside triphosphate hydrolases"/>
    <property type="match status" value="1"/>
</dbReference>
<gene>
    <name evidence="10" type="ORF">LVIROSA_LOCUS31956</name>
</gene>
<accession>A0AAU9P7K9</accession>
<dbReference type="AlphaFoldDB" id="A0AAU9P7K9"/>
<dbReference type="EMBL" id="CAKMRJ010005523">
    <property type="protein sequence ID" value="CAH1446246.1"/>
    <property type="molecule type" value="Genomic_DNA"/>
</dbReference>
<dbReference type="Gene3D" id="1.10.8.430">
    <property type="entry name" value="Helical domain of apoptotic protease-activating factors"/>
    <property type="match status" value="1"/>
</dbReference>
<evidence type="ECO:0000313" key="11">
    <source>
        <dbReference type="Proteomes" id="UP001157418"/>
    </source>
</evidence>
<evidence type="ECO:0000256" key="1">
    <source>
        <dbReference type="ARBA" id="ARBA00008894"/>
    </source>
</evidence>
<keyword evidence="3" id="KW-0677">Repeat</keyword>
<evidence type="ECO:0008006" key="12">
    <source>
        <dbReference type="Google" id="ProtNLM"/>
    </source>
</evidence>
<dbReference type="InterPro" id="IPR002182">
    <property type="entry name" value="NB-ARC"/>
</dbReference>
<dbReference type="Gene3D" id="3.40.50.300">
    <property type="entry name" value="P-loop containing nucleotide triphosphate hydrolases"/>
    <property type="match status" value="1"/>
</dbReference>
<name>A0AAU9P7K9_9ASTR</name>
<keyword evidence="4" id="KW-0547">Nucleotide-binding</keyword>
<dbReference type="InterPro" id="IPR027417">
    <property type="entry name" value="P-loop_NTPase"/>
</dbReference>
<feature type="domain" description="Disease resistance R13L4/SHOC-2-like LRR" evidence="9">
    <location>
        <begin position="683"/>
        <end position="956"/>
    </location>
</feature>
<dbReference type="InterPro" id="IPR036388">
    <property type="entry name" value="WH-like_DNA-bd_sf"/>
</dbReference>
<dbReference type="InterPro" id="IPR058922">
    <property type="entry name" value="WHD_DRP"/>
</dbReference>
<dbReference type="GO" id="GO:0043531">
    <property type="term" value="F:ADP binding"/>
    <property type="evidence" value="ECO:0007669"/>
    <property type="project" value="InterPro"/>
</dbReference>
<keyword evidence="2" id="KW-0433">Leucine-rich repeat</keyword>
<evidence type="ECO:0000259" key="9">
    <source>
        <dbReference type="Pfam" id="PF23598"/>
    </source>
</evidence>
<evidence type="ECO:0000256" key="5">
    <source>
        <dbReference type="ARBA" id="ARBA00022821"/>
    </source>
</evidence>
<dbReference type="SUPFAM" id="SSF52058">
    <property type="entry name" value="L domain-like"/>
    <property type="match status" value="1"/>
</dbReference>
<evidence type="ECO:0000256" key="4">
    <source>
        <dbReference type="ARBA" id="ARBA00022741"/>
    </source>
</evidence>
<dbReference type="GO" id="GO:0098542">
    <property type="term" value="P:defense response to other organism"/>
    <property type="evidence" value="ECO:0007669"/>
    <property type="project" value="TreeGrafter"/>
</dbReference>
<protein>
    <recommendedName>
        <fullName evidence="12">NB-ARC domain-containing protein</fullName>
    </recommendedName>
</protein>
<organism evidence="10 11">
    <name type="scientific">Lactuca virosa</name>
    <dbReference type="NCBI Taxonomy" id="75947"/>
    <lineage>
        <taxon>Eukaryota</taxon>
        <taxon>Viridiplantae</taxon>
        <taxon>Streptophyta</taxon>
        <taxon>Embryophyta</taxon>
        <taxon>Tracheophyta</taxon>
        <taxon>Spermatophyta</taxon>
        <taxon>Magnoliopsida</taxon>
        <taxon>eudicotyledons</taxon>
        <taxon>Gunneridae</taxon>
        <taxon>Pentapetalae</taxon>
        <taxon>asterids</taxon>
        <taxon>campanulids</taxon>
        <taxon>Asterales</taxon>
        <taxon>Asteraceae</taxon>
        <taxon>Cichorioideae</taxon>
        <taxon>Cichorieae</taxon>
        <taxon>Lactucinae</taxon>
        <taxon>Lactuca</taxon>
    </lineage>
</organism>
<comment type="similarity">
    <text evidence="1">Belongs to the disease resistance NB-LRR family.</text>
</comment>
<dbReference type="Pfam" id="PF23559">
    <property type="entry name" value="WHD_DRP"/>
    <property type="match status" value="1"/>
</dbReference>
<dbReference type="InterPro" id="IPR044974">
    <property type="entry name" value="Disease_R_plants"/>
</dbReference>
<dbReference type="Pfam" id="PF23598">
    <property type="entry name" value="LRR_14"/>
    <property type="match status" value="1"/>
</dbReference>
<evidence type="ECO:0000256" key="3">
    <source>
        <dbReference type="ARBA" id="ARBA00022737"/>
    </source>
</evidence>
<evidence type="ECO:0000259" key="8">
    <source>
        <dbReference type="Pfam" id="PF23559"/>
    </source>
</evidence>
<proteinExistence type="inferred from homology"/>
<reference evidence="10 11" key="1">
    <citation type="submission" date="2022-01" db="EMBL/GenBank/DDBJ databases">
        <authorList>
            <person name="Xiong W."/>
            <person name="Schranz E."/>
        </authorList>
    </citation>
    <scope>NUCLEOTIDE SEQUENCE [LARGE SCALE GENOMIC DNA]</scope>
</reference>
<dbReference type="PANTHER" id="PTHR23155:SF955">
    <property type="entry name" value="AAA+ ATPASE DOMAIN-CONTAINING PROTEIN"/>
    <property type="match status" value="1"/>
</dbReference>